<keyword evidence="1" id="KW-0479">Metal-binding</keyword>
<dbReference type="PANTHER" id="PTHR42988:SF2">
    <property type="entry name" value="CYCLIC NUCLEOTIDE PHOSPHODIESTERASE CBUA0032-RELATED"/>
    <property type="match status" value="1"/>
</dbReference>
<proteinExistence type="inferred from homology"/>
<evidence type="ECO:0000259" key="5">
    <source>
        <dbReference type="Pfam" id="PF00149"/>
    </source>
</evidence>
<dbReference type="EMBL" id="JADWOX010000003">
    <property type="protein sequence ID" value="MBI1683328.1"/>
    <property type="molecule type" value="Genomic_DNA"/>
</dbReference>
<evidence type="ECO:0000256" key="2">
    <source>
        <dbReference type="ARBA" id="ARBA00022801"/>
    </source>
</evidence>
<feature type="domain" description="Calcineurin-like phosphoesterase" evidence="5">
    <location>
        <begin position="11"/>
        <end position="207"/>
    </location>
</feature>
<evidence type="ECO:0000313" key="7">
    <source>
        <dbReference type="Proteomes" id="UP000639859"/>
    </source>
</evidence>
<name>A0ABS0SUQ5_9CAUL</name>
<keyword evidence="2" id="KW-0378">Hydrolase</keyword>
<evidence type="ECO:0000256" key="4">
    <source>
        <dbReference type="ARBA" id="ARBA00025742"/>
    </source>
</evidence>
<evidence type="ECO:0000256" key="1">
    <source>
        <dbReference type="ARBA" id="ARBA00022723"/>
    </source>
</evidence>
<dbReference type="SUPFAM" id="SSF56300">
    <property type="entry name" value="Metallo-dependent phosphatases"/>
    <property type="match status" value="1"/>
</dbReference>
<keyword evidence="3" id="KW-0408">Iron</keyword>
<dbReference type="InterPro" id="IPR029052">
    <property type="entry name" value="Metallo-depent_PP-like"/>
</dbReference>
<dbReference type="Pfam" id="PF00149">
    <property type="entry name" value="Metallophos"/>
    <property type="match status" value="1"/>
</dbReference>
<accession>A0ABS0SUQ5</accession>
<keyword evidence="7" id="KW-1185">Reference proteome</keyword>
<reference evidence="6 7" key="1">
    <citation type="submission" date="2020-11" db="EMBL/GenBank/DDBJ databases">
        <title>genome sequence of strain KACC 18849.</title>
        <authorList>
            <person name="Gao J."/>
            <person name="Zhang X."/>
        </authorList>
    </citation>
    <scope>NUCLEOTIDE SEQUENCE [LARGE SCALE GENOMIC DNA]</scope>
    <source>
        <strain evidence="6 7">KACC 18849</strain>
    </source>
</reference>
<comment type="similarity">
    <text evidence="4">Belongs to the cyclic nucleotide phosphodiesterase class-III family.</text>
</comment>
<evidence type="ECO:0000313" key="6">
    <source>
        <dbReference type="EMBL" id="MBI1683328.1"/>
    </source>
</evidence>
<evidence type="ECO:0000256" key="3">
    <source>
        <dbReference type="ARBA" id="ARBA00023004"/>
    </source>
</evidence>
<protein>
    <submittedName>
        <fullName evidence="6">Metallophosphoesterase</fullName>
    </submittedName>
</protein>
<dbReference type="InterPro" id="IPR050884">
    <property type="entry name" value="CNP_phosphodiesterase-III"/>
</dbReference>
<dbReference type="Proteomes" id="UP000639859">
    <property type="component" value="Unassembled WGS sequence"/>
</dbReference>
<dbReference type="RefSeq" id="WP_198575269.1">
    <property type="nucleotide sequence ID" value="NZ_JADWOX010000003.1"/>
</dbReference>
<dbReference type="PANTHER" id="PTHR42988">
    <property type="entry name" value="PHOSPHOHYDROLASE"/>
    <property type="match status" value="1"/>
</dbReference>
<organism evidence="6 7">
    <name type="scientific">Caulobacter hibisci</name>
    <dbReference type="NCBI Taxonomy" id="2035993"/>
    <lineage>
        <taxon>Bacteria</taxon>
        <taxon>Pseudomonadati</taxon>
        <taxon>Pseudomonadota</taxon>
        <taxon>Alphaproteobacteria</taxon>
        <taxon>Caulobacterales</taxon>
        <taxon>Caulobacteraceae</taxon>
        <taxon>Caulobacter</taxon>
    </lineage>
</organism>
<sequence length="278" mass="29836">MSGPESKGTTFKIVQVSDVHFGGEHVEAVEAAVECIHAARPDLVIGAGDLTKDGAQVEFDAARAWFARLPTPQLLAPGNHDTPFKGPLEIAERLTVPWRRYEARFGAPDGLAFRDERAAVFTLNSARGAQIRWNWSKGAVSHAQTRAVAKRLAAEPADRLKVVVCHHPLVEMLGGPMTAKVRGGEAAAQAFASAGADLVLTGHIHAPFVHAYPYAGGCTQAVGSGTLSVRERGVPPSFNIIETDAKEMRITAMAFERTGFVVWRSWAVNRRPNCAPAA</sequence>
<comment type="caution">
    <text evidence="6">The sequence shown here is derived from an EMBL/GenBank/DDBJ whole genome shotgun (WGS) entry which is preliminary data.</text>
</comment>
<dbReference type="Gene3D" id="3.60.21.10">
    <property type="match status" value="1"/>
</dbReference>
<gene>
    <name evidence="6" type="ORF">I4Q42_06590</name>
</gene>
<dbReference type="InterPro" id="IPR004843">
    <property type="entry name" value="Calcineurin-like_PHP"/>
</dbReference>